<evidence type="ECO:0000256" key="1">
    <source>
        <dbReference type="SAM" id="Phobius"/>
    </source>
</evidence>
<name>A0A6J6MY85_9ZZZZ</name>
<feature type="transmembrane region" description="Helical" evidence="1">
    <location>
        <begin position="24"/>
        <end position="43"/>
    </location>
</feature>
<sequence>MQLVVVLILIISVAVTWPDPPMWIIGGATAASALVVPFLFFPYSRTIWTAIDLAMRPLDYDEGVAPGFVLGGDQAQLESERKAQEEGE</sequence>
<keyword evidence="1" id="KW-0472">Membrane</keyword>
<organism evidence="2">
    <name type="scientific">freshwater metagenome</name>
    <dbReference type="NCBI Taxonomy" id="449393"/>
    <lineage>
        <taxon>unclassified sequences</taxon>
        <taxon>metagenomes</taxon>
        <taxon>ecological metagenomes</taxon>
    </lineage>
</organism>
<dbReference type="AlphaFoldDB" id="A0A6J6MY85"/>
<reference evidence="2" key="1">
    <citation type="submission" date="2020-05" db="EMBL/GenBank/DDBJ databases">
        <authorList>
            <person name="Chiriac C."/>
            <person name="Salcher M."/>
            <person name="Ghai R."/>
            <person name="Kavagutti S V."/>
        </authorList>
    </citation>
    <scope>NUCLEOTIDE SEQUENCE</scope>
</reference>
<evidence type="ECO:0000313" key="2">
    <source>
        <dbReference type="EMBL" id="CAB4677233.1"/>
    </source>
</evidence>
<proteinExistence type="predicted"/>
<keyword evidence="1" id="KW-0812">Transmembrane</keyword>
<gene>
    <name evidence="2" type="ORF">UFOPK2350_00743</name>
</gene>
<dbReference type="EMBL" id="CAEZXE010000052">
    <property type="protein sequence ID" value="CAB4677233.1"/>
    <property type="molecule type" value="Genomic_DNA"/>
</dbReference>
<keyword evidence="1" id="KW-1133">Transmembrane helix</keyword>
<accession>A0A6J6MY85</accession>
<protein>
    <submittedName>
        <fullName evidence="2">Unannotated protein</fullName>
    </submittedName>
</protein>